<proteinExistence type="inferred from homology"/>
<dbReference type="CDD" id="cd06225">
    <property type="entry name" value="HAMP"/>
    <property type="match status" value="1"/>
</dbReference>
<dbReference type="PANTHER" id="PTHR32089:SF112">
    <property type="entry name" value="LYSOZYME-LIKE PROTEIN-RELATED"/>
    <property type="match status" value="1"/>
</dbReference>
<evidence type="ECO:0000259" key="10">
    <source>
        <dbReference type="PROSITE" id="PS50885"/>
    </source>
</evidence>
<evidence type="ECO:0000256" key="8">
    <source>
        <dbReference type="SAM" id="Phobius"/>
    </source>
</evidence>
<dbReference type="GO" id="GO:0007165">
    <property type="term" value="P:signal transduction"/>
    <property type="evidence" value="ECO:0007669"/>
    <property type="project" value="UniProtKB-KW"/>
</dbReference>
<evidence type="ECO:0000259" key="9">
    <source>
        <dbReference type="PROSITE" id="PS50111"/>
    </source>
</evidence>
<reference evidence="11 12" key="1">
    <citation type="submission" date="2015-12" db="EMBL/GenBank/DDBJ databases">
        <title>Draft genome sequence of Acidibacillus ferrooxidans ITV001, isolated from a chalcopyrite acid mine drainage site in Brazil.</title>
        <authorList>
            <person name="Dall'Agnol H."/>
            <person name="Nancucheo I."/>
            <person name="Johnson B."/>
            <person name="Oliveira R."/>
            <person name="Leite L."/>
            <person name="Pylro V."/>
            <person name="Nunes G.L."/>
            <person name="Tzotzos G."/>
            <person name="Fernandes G.R."/>
            <person name="Dutra J."/>
            <person name="Orellana S.C."/>
            <person name="Oliveira G."/>
        </authorList>
    </citation>
    <scope>NUCLEOTIDE SEQUENCE [LARGE SCALE GENOMIC DNA]</scope>
    <source>
        <strain evidence="12">ITV01</strain>
    </source>
</reference>
<evidence type="ECO:0000256" key="2">
    <source>
        <dbReference type="ARBA" id="ARBA00022475"/>
    </source>
</evidence>
<keyword evidence="3 8" id="KW-0472">Membrane</keyword>
<dbReference type="InterPro" id="IPR003660">
    <property type="entry name" value="HAMP_dom"/>
</dbReference>
<comment type="subcellular location">
    <subcellularLocation>
        <location evidence="1">Cell membrane</location>
    </subcellularLocation>
</comment>
<evidence type="ECO:0000313" key="11">
    <source>
        <dbReference type="EMBL" id="KUO95518.1"/>
    </source>
</evidence>
<dbReference type="SMART" id="SM00283">
    <property type="entry name" value="MA"/>
    <property type="match status" value="1"/>
</dbReference>
<feature type="coiled-coil region" evidence="7">
    <location>
        <begin position="535"/>
        <end position="565"/>
    </location>
</feature>
<dbReference type="Pfam" id="PF00672">
    <property type="entry name" value="HAMP"/>
    <property type="match status" value="1"/>
</dbReference>
<dbReference type="Pfam" id="PF00015">
    <property type="entry name" value="MCPsignal"/>
    <property type="match status" value="1"/>
</dbReference>
<dbReference type="CDD" id="cd11386">
    <property type="entry name" value="MCP_signal"/>
    <property type="match status" value="1"/>
</dbReference>
<evidence type="ECO:0000256" key="1">
    <source>
        <dbReference type="ARBA" id="ARBA00004236"/>
    </source>
</evidence>
<dbReference type="PROSITE" id="PS50885">
    <property type="entry name" value="HAMP"/>
    <property type="match status" value="1"/>
</dbReference>
<dbReference type="Proteomes" id="UP000053557">
    <property type="component" value="Unassembled WGS sequence"/>
</dbReference>
<sequence length="571" mass="61830">MNQIRHSFVGKLMVLLGVIVLAVVIMIVVSFQHSQRVIQATNTLRDTGMRINQYSHRANTSFLTMDDQSNMWVGLQGYGDQSLSQATFNQIKAAEGSLNQSLQDLAPLMTKANDQTLLRHAMQDANRYEGYFSQVEKLNATDHKAAQQIMFITNSAVSNALTSDLNRLEAIGKTIVEQNTVNTLTDAMSQERIILFGGVIIVLFALGIMFFTYILLRPLSLIAKRVHQISDGDFSVEALHVKNKDEIGVLAESYNEMVNRLREVLISVSDSAQHVVAASQELMANASQTSVATERIAENIQEVATGAEKQTSSTHAAVSTISEIGMSAQEISKRTKSAAATSVDATALSNQGLVAIQQVYDAMVGIQSQVRELASNVSALENHSQHIGEIVSVISEISGQTNLLALNAAIEAARAGEYGRGFAVVAEEVRKLAEESAASSKQIADRIHSIQTEMSATVELTSSVQQKVENGMNDVQTAGAAFTNIQRGIQEVAQQIEEVSSVVERMSVGTLDANQSMKIVSDLTSGAFTSTRNVSEAAQEQLASMEDIAASATELSRMAETLQEKLSHFKV</sequence>
<dbReference type="InterPro" id="IPR004089">
    <property type="entry name" value="MCPsignal_dom"/>
</dbReference>
<dbReference type="Gene3D" id="1.10.287.950">
    <property type="entry name" value="Methyl-accepting chemotaxis protein"/>
    <property type="match status" value="1"/>
</dbReference>
<dbReference type="RefSeq" id="WP_067717134.1">
    <property type="nucleotide sequence ID" value="NZ_LPVJ01000049.1"/>
</dbReference>
<keyword evidence="12" id="KW-1185">Reference proteome</keyword>
<feature type="transmembrane region" description="Helical" evidence="8">
    <location>
        <begin position="193"/>
        <end position="216"/>
    </location>
</feature>
<keyword evidence="8" id="KW-0812">Transmembrane</keyword>
<dbReference type="AlphaFoldDB" id="A0A101XQ46"/>
<dbReference type="Gene3D" id="6.10.340.10">
    <property type="match status" value="1"/>
</dbReference>
<evidence type="ECO:0000256" key="6">
    <source>
        <dbReference type="PROSITE-ProRule" id="PRU00284"/>
    </source>
</evidence>
<protein>
    <recommendedName>
        <fullName evidence="13">Methyl-accepting chemotaxis protein</fullName>
    </recommendedName>
</protein>
<comment type="caution">
    <text evidence="11">The sequence shown here is derived from an EMBL/GenBank/DDBJ whole genome shotgun (WGS) entry which is preliminary data.</text>
</comment>
<dbReference type="OrthoDB" id="107771at2"/>
<feature type="domain" description="Methyl-accepting transducer" evidence="9">
    <location>
        <begin position="285"/>
        <end position="521"/>
    </location>
</feature>
<comment type="similarity">
    <text evidence="5">Belongs to the methyl-accepting chemotaxis (MCP) protein family.</text>
</comment>
<evidence type="ECO:0000256" key="4">
    <source>
        <dbReference type="ARBA" id="ARBA00023224"/>
    </source>
</evidence>
<feature type="transmembrane region" description="Helical" evidence="8">
    <location>
        <begin position="12"/>
        <end position="31"/>
    </location>
</feature>
<gene>
    <name evidence="11" type="ORF">ATW55_09535</name>
</gene>
<dbReference type="PANTHER" id="PTHR32089">
    <property type="entry name" value="METHYL-ACCEPTING CHEMOTAXIS PROTEIN MCPB"/>
    <property type="match status" value="1"/>
</dbReference>
<dbReference type="EMBL" id="LPVJ01000049">
    <property type="protein sequence ID" value="KUO95518.1"/>
    <property type="molecule type" value="Genomic_DNA"/>
</dbReference>
<keyword evidence="7" id="KW-0175">Coiled coil</keyword>
<dbReference type="SMART" id="SM00304">
    <property type="entry name" value="HAMP"/>
    <property type="match status" value="1"/>
</dbReference>
<organism evidence="11 12">
    <name type="scientific">Ferroacidibacillus organovorans</name>
    <dbReference type="NCBI Taxonomy" id="1765683"/>
    <lineage>
        <taxon>Bacteria</taxon>
        <taxon>Bacillati</taxon>
        <taxon>Bacillota</taxon>
        <taxon>Bacilli</taxon>
        <taxon>Bacillales</taxon>
        <taxon>Alicyclobacillaceae</taxon>
        <taxon>Ferroacidibacillus</taxon>
    </lineage>
</organism>
<evidence type="ECO:0000256" key="3">
    <source>
        <dbReference type="ARBA" id="ARBA00023136"/>
    </source>
</evidence>
<accession>A0A101XQ46</accession>
<evidence type="ECO:0000256" key="7">
    <source>
        <dbReference type="SAM" id="Coils"/>
    </source>
</evidence>
<evidence type="ECO:0000313" key="12">
    <source>
        <dbReference type="Proteomes" id="UP000053557"/>
    </source>
</evidence>
<dbReference type="SUPFAM" id="SSF58104">
    <property type="entry name" value="Methyl-accepting chemotaxis protein (MCP) signaling domain"/>
    <property type="match status" value="1"/>
</dbReference>
<keyword evidence="8" id="KW-1133">Transmembrane helix</keyword>
<feature type="domain" description="HAMP" evidence="10">
    <location>
        <begin position="213"/>
        <end position="266"/>
    </location>
</feature>
<evidence type="ECO:0000256" key="5">
    <source>
        <dbReference type="ARBA" id="ARBA00029447"/>
    </source>
</evidence>
<evidence type="ECO:0008006" key="13">
    <source>
        <dbReference type="Google" id="ProtNLM"/>
    </source>
</evidence>
<dbReference type="GO" id="GO:0005886">
    <property type="term" value="C:plasma membrane"/>
    <property type="evidence" value="ECO:0007669"/>
    <property type="project" value="UniProtKB-SubCell"/>
</dbReference>
<name>A0A101XQ46_9BACL</name>
<keyword evidence="4 6" id="KW-0807">Transducer</keyword>
<dbReference type="PROSITE" id="PS50111">
    <property type="entry name" value="CHEMOTAXIS_TRANSDUC_2"/>
    <property type="match status" value="1"/>
</dbReference>
<keyword evidence="2" id="KW-1003">Cell membrane</keyword>